<name>A0A834WD66_9FABA</name>
<dbReference type="AlphaFoldDB" id="A0A834WD66"/>
<dbReference type="EMBL" id="JAAIUW010000008">
    <property type="protein sequence ID" value="KAF7819050.1"/>
    <property type="molecule type" value="Genomic_DNA"/>
</dbReference>
<proteinExistence type="predicted"/>
<protein>
    <submittedName>
        <fullName evidence="1">Uncharacterized protein</fullName>
    </submittedName>
</protein>
<keyword evidence="2" id="KW-1185">Reference proteome</keyword>
<organism evidence="1 2">
    <name type="scientific">Senna tora</name>
    <dbReference type="NCBI Taxonomy" id="362788"/>
    <lineage>
        <taxon>Eukaryota</taxon>
        <taxon>Viridiplantae</taxon>
        <taxon>Streptophyta</taxon>
        <taxon>Embryophyta</taxon>
        <taxon>Tracheophyta</taxon>
        <taxon>Spermatophyta</taxon>
        <taxon>Magnoliopsida</taxon>
        <taxon>eudicotyledons</taxon>
        <taxon>Gunneridae</taxon>
        <taxon>Pentapetalae</taxon>
        <taxon>rosids</taxon>
        <taxon>fabids</taxon>
        <taxon>Fabales</taxon>
        <taxon>Fabaceae</taxon>
        <taxon>Caesalpinioideae</taxon>
        <taxon>Cassia clade</taxon>
        <taxon>Senna</taxon>
    </lineage>
</organism>
<evidence type="ECO:0000313" key="2">
    <source>
        <dbReference type="Proteomes" id="UP000634136"/>
    </source>
</evidence>
<reference evidence="1" key="1">
    <citation type="submission" date="2020-09" db="EMBL/GenBank/DDBJ databases">
        <title>Genome-Enabled Discovery of Anthraquinone Biosynthesis in Senna tora.</title>
        <authorList>
            <person name="Kang S.-H."/>
            <person name="Pandey R.P."/>
            <person name="Lee C.-M."/>
            <person name="Sim J.-S."/>
            <person name="Jeong J.-T."/>
            <person name="Choi B.-S."/>
            <person name="Jung M."/>
            <person name="Ginzburg D."/>
            <person name="Zhao K."/>
            <person name="Won S.Y."/>
            <person name="Oh T.-J."/>
            <person name="Yu Y."/>
            <person name="Kim N.-H."/>
            <person name="Lee O.R."/>
            <person name="Lee T.-H."/>
            <person name="Bashyal P."/>
            <person name="Kim T.-S."/>
            <person name="Lee W.-H."/>
            <person name="Kawkins C."/>
            <person name="Kim C.-K."/>
            <person name="Kim J.S."/>
            <person name="Ahn B.O."/>
            <person name="Rhee S.Y."/>
            <person name="Sohng J.K."/>
        </authorList>
    </citation>
    <scope>NUCLEOTIDE SEQUENCE</scope>
    <source>
        <tissue evidence="1">Leaf</tissue>
    </source>
</reference>
<evidence type="ECO:0000313" key="1">
    <source>
        <dbReference type="EMBL" id="KAF7819050.1"/>
    </source>
</evidence>
<sequence>MALSEEWLKEIGREIKDIPGVLGDAASNG</sequence>
<comment type="caution">
    <text evidence="1">The sequence shown here is derived from an EMBL/GenBank/DDBJ whole genome shotgun (WGS) entry which is preliminary data.</text>
</comment>
<accession>A0A834WD66</accession>
<dbReference type="Proteomes" id="UP000634136">
    <property type="component" value="Unassembled WGS sequence"/>
</dbReference>
<gene>
    <name evidence="1" type="ORF">G2W53_024505</name>
</gene>